<organism evidence="1 2">
    <name type="scientific">Brachionus calyciflorus</name>
    <dbReference type="NCBI Taxonomy" id="104777"/>
    <lineage>
        <taxon>Eukaryota</taxon>
        <taxon>Metazoa</taxon>
        <taxon>Spiralia</taxon>
        <taxon>Gnathifera</taxon>
        <taxon>Rotifera</taxon>
        <taxon>Eurotatoria</taxon>
        <taxon>Monogononta</taxon>
        <taxon>Pseudotrocha</taxon>
        <taxon>Ploima</taxon>
        <taxon>Brachionidae</taxon>
        <taxon>Brachionus</taxon>
    </lineage>
</organism>
<reference evidence="1" key="1">
    <citation type="submission" date="2021-02" db="EMBL/GenBank/DDBJ databases">
        <authorList>
            <person name="Nowell W R."/>
        </authorList>
    </citation>
    <scope>NUCLEOTIDE SEQUENCE</scope>
    <source>
        <strain evidence="1">Ploen Becks lab</strain>
    </source>
</reference>
<sequence length="107" mass="12150">MKTESNNIQGHMIEPYPSMQAPSNSCQFYQYQNGQLQNNLNNSYVFGNQVNGSFTFNNSMPYSNNNSVPIIGYYYYTSNVCSSDVNLLNQQITNQQPGKNVVLSKDR</sequence>
<evidence type="ECO:0000313" key="1">
    <source>
        <dbReference type="EMBL" id="CAF0975969.1"/>
    </source>
</evidence>
<dbReference type="EMBL" id="CAJNOC010003282">
    <property type="protein sequence ID" value="CAF0975969.1"/>
    <property type="molecule type" value="Genomic_DNA"/>
</dbReference>
<evidence type="ECO:0000313" key="2">
    <source>
        <dbReference type="Proteomes" id="UP000663879"/>
    </source>
</evidence>
<dbReference type="Proteomes" id="UP000663879">
    <property type="component" value="Unassembled WGS sequence"/>
</dbReference>
<name>A0A814EZI2_9BILA</name>
<gene>
    <name evidence="1" type="ORF">OXX778_LOCUS15169</name>
</gene>
<protein>
    <submittedName>
        <fullName evidence="1">Uncharacterized protein</fullName>
    </submittedName>
</protein>
<proteinExistence type="predicted"/>
<accession>A0A814EZI2</accession>
<comment type="caution">
    <text evidence="1">The sequence shown here is derived from an EMBL/GenBank/DDBJ whole genome shotgun (WGS) entry which is preliminary data.</text>
</comment>
<dbReference type="AlphaFoldDB" id="A0A814EZI2"/>
<keyword evidence="2" id="KW-1185">Reference proteome</keyword>